<dbReference type="RefSeq" id="WP_032951727.1">
    <property type="nucleotide sequence ID" value="NZ_CBXW010000004.1"/>
</dbReference>
<organism evidence="1 2">
    <name type="scientific">Stenotrophomonas indicatrix</name>
    <dbReference type="NCBI Taxonomy" id="2045451"/>
    <lineage>
        <taxon>Bacteria</taxon>
        <taxon>Pseudomonadati</taxon>
        <taxon>Pseudomonadota</taxon>
        <taxon>Gammaproteobacteria</taxon>
        <taxon>Lysobacterales</taxon>
        <taxon>Lysobacteraceae</taxon>
        <taxon>Stenotrophomonas</taxon>
    </lineage>
</organism>
<accession>A0A1W1H3C0</accession>
<dbReference type="GeneID" id="64105851"/>
<dbReference type="AlphaFoldDB" id="A0A1W1H3C0"/>
<protein>
    <submittedName>
        <fullName evidence="1">Uncharacterized protein</fullName>
    </submittedName>
</protein>
<gene>
    <name evidence="1" type="ORF">SAMN04488690_3850</name>
</gene>
<dbReference type="EMBL" id="FWEU01000006">
    <property type="protein sequence ID" value="SLM26092.1"/>
    <property type="molecule type" value="Genomic_DNA"/>
</dbReference>
<name>A0A1W1H3C0_9GAMM</name>
<evidence type="ECO:0000313" key="2">
    <source>
        <dbReference type="Proteomes" id="UP000191133"/>
    </source>
</evidence>
<evidence type="ECO:0000313" key="1">
    <source>
        <dbReference type="EMBL" id="SLM26092.1"/>
    </source>
</evidence>
<sequence length="168" mass="18513">MDASTARTLNMRLRVAAAGGPAEWARLFGGTRWAQPQVSQWISESNPKSIGHRLARDLESAMQLPHGTLDRADQDVEMSLQSQSTGLDFEKMSAAVKVLSHYLELVGDPPEWIYDPVLLETAFMVVDEFGQPSAPDNVLDLTKLLAKRIREAKDDSHATRGARTAVGR</sequence>
<reference evidence="2" key="1">
    <citation type="submission" date="2016-10" db="EMBL/GenBank/DDBJ databases">
        <authorList>
            <person name="Varghese N."/>
        </authorList>
    </citation>
    <scope>NUCLEOTIDE SEQUENCE [LARGE SCALE GENOMIC DNA]</scope>
    <source>
        <strain evidence="2">92MFCol6.1</strain>
    </source>
</reference>
<dbReference type="Proteomes" id="UP000191133">
    <property type="component" value="Unassembled WGS sequence"/>
</dbReference>
<proteinExistence type="predicted"/>